<dbReference type="PATRIC" id="fig|1265738.3.peg.415"/>
<reference evidence="1 2" key="1">
    <citation type="journal article" date="2013" name="Mar. Genomics">
        <title>Expression of sulfatases in Rhodopirellula baltica and the diversity of sulfatases in the genus Rhodopirellula.</title>
        <authorList>
            <person name="Wegner C.E."/>
            <person name="Richter-Heitmann T."/>
            <person name="Klindworth A."/>
            <person name="Klockow C."/>
            <person name="Richter M."/>
            <person name="Achstetter T."/>
            <person name="Glockner F.O."/>
            <person name="Harder J."/>
        </authorList>
    </citation>
    <scope>NUCLEOTIDE SEQUENCE [LARGE SCALE GENOMIC DNA]</scope>
    <source>
        <strain evidence="1 2">SM1</strain>
    </source>
</reference>
<gene>
    <name evidence="1" type="ORF">RMSM_00414</name>
</gene>
<proteinExistence type="predicted"/>
<evidence type="ECO:0000313" key="2">
    <source>
        <dbReference type="Proteomes" id="UP000011991"/>
    </source>
</evidence>
<keyword evidence="2" id="KW-1185">Reference proteome</keyword>
<organism evidence="1 2">
    <name type="scientific">Rhodopirellula maiorica SM1</name>
    <dbReference type="NCBI Taxonomy" id="1265738"/>
    <lineage>
        <taxon>Bacteria</taxon>
        <taxon>Pseudomonadati</taxon>
        <taxon>Planctomycetota</taxon>
        <taxon>Planctomycetia</taxon>
        <taxon>Pirellulales</taxon>
        <taxon>Pirellulaceae</taxon>
        <taxon>Novipirellula</taxon>
    </lineage>
</organism>
<dbReference type="RefSeq" id="WP_008690768.1">
    <property type="nucleotide sequence ID" value="NZ_ANOG01000062.1"/>
</dbReference>
<dbReference type="AlphaFoldDB" id="M5S911"/>
<dbReference type="EMBL" id="ANOG01000062">
    <property type="protein sequence ID" value="EMI22659.1"/>
    <property type="molecule type" value="Genomic_DNA"/>
</dbReference>
<accession>M5S911</accession>
<name>M5S911_9BACT</name>
<evidence type="ECO:0000313" key="1">
    <source>
        <dbReference type="EMBL" id="EMI22659.1"/>
    </source>
</evidence>
<dbReference type="Proteomes" id="UP000011991">
    <property type="component" value="Unassembled WGS sequence"/>
</dbReference>
<protein>
    <submittedName>
        <fullName evidence="1">Uncharacterized protein</fullName>
    </submittedName>
</protein>
<sequence length="85" mass="9557">MNLPRTFHDDYTVESQKTSTLTKPFARDDSRWNSPAAGKILISFNKGGVLYEGRSLDENTLIGTAGVKSFNRTFAWMARRVESAK</sequence>
<comment type="caution">
    <text evidence="1">The sequence shown here is derived from an EMBL/GenBank/DDBJ whole genome shotgun (WGS) entry which is preliminary data.</text>
</comment>